<evidence type="ECO:0000313" key="9">
    <source>
        <dbReference type="EMBL" id="KAK9398296.1"/>
    </source>
</evidence>
<feature type="transmembrane region" description="Helical" evidence="8">
    <location>
        <begin position="50"/>
        <end position="69"/>
    </location>
</feature>
<dbReference type="GO" id="GO:0036038">
    <property type="term" value="C:MKS complex"/>
    <property type="evidence" value="ECO:0007669"/>
    <property type="project" value="TreeGrafter"/>
</dbReference>
<sequence>MAARDKEAFEVSRGCAKPVAGEGKEIGPRWLPGQRQFFGREKMPPVSGLIPARFLVLTAHLVIVITIFWSRENNVRASLPLQCTQEEFDRRDTEMVVALSVTLGLFVVELAGFLSGVSMFNNVQSLLCILRKENGDQQMGWTGPPLHKPPSLTLRQESRCSSSCLSSGMAAYTGGSLRFAVPYRLLSRSSCSSPSLDSRRSHCEKDNEGNGLCPDETSRSDYPSAERTPKEDKMEDGGGAVKKNNARGGHHDQGGCPAGSSRHRAEARVSSAELSRPTRNRPIKRAELIALGRGAVLSSANEAARRATSGCGKPIGPRKGDLKKRRAAGLRRRFSRPGKRIADPPMSKGSV</sequence>
<evidence type="ECO:0000256" key="5">
    <source>
        <dbReference type="ARBA" id="ARBA00022989"/>
    </source>
</evidence>
<comment type="subcellular location">
    <subcellularLocation>
        <location evidence="1">Membrane</location>
        <topology evidence="1">Multi-pass membrane protein</topology>
    </subcellularLocation>
</comment>
<feature type="region of interest" description="Disordered" evidence="7">
    <location>
        <begin position="304"/>
        <end position="351"/>
    </location>
</feature>
<evidence type="ECO:0000313" key="10">
    <source>
        <dbReference type="Proteomes" id="UP001474421"/>
    </source>
</evidence>
<evidence type="ECO:0000256" key="6">
    <source>
        <dbReference type="ARBA" id="ARBA00023136"/>
    </source>
</evidence>
<name>A0AAW1B7X9_CROAD</name>
<dbReference type="Pfam" id="PF14995">
    <property type="entry name" value="TMEM107"/>
    <property type="match status" value="1"/>
</dbReference>
<feature type="transmembrane region" description="Helical" evidence="8">
    <location>
        <begin position="96"/>
        <end position="120"/>
    </location>
</feature>
<keyword evidence="6 8" id="KW-0472">Membrane</keyword>
<evidence type="ECO:0000256" key="4">
    <source>
        <dbReference type="ARBA" id="ARBA00022794"/>
    </source>
</evidence>
<evidence type="ECO:0000256" key="3">
    <source>
        <dbReference type="ARBA" id="ARBA00022692"/>
    </source>
</evidence>
<organism evidence="9 10">
    <name type="scientific">Crotalus adamanteus</name>
    <name type="common">Eastern diamondback rattlesnake</name>
    <dbReference type="NCBI Taxonomy" id="8729"/>
    <lineage>
        <taxon>Eukaryota</taxon>
        <taxon>Metazoa</taxon>
        <taxon>Chordata</taxon>
        <taxon>Craniata</taxon>
        <taxon>Vertebrata</taxon>
        <taxon>Euteleostomi</taxon>
        <taxon>Lepidosauria</taxon>
        <taxon>Squamata</taxon>
        <taxon>Bifurcata</taxon>
        <taxon>Unidentata</taxon>
        <taxon>Episquamata</taxon>
        <taxon>Toxicofera</taxon>
        <taxon>Serpentes</taxon>
        <taxon>Colubroidea</taxon>
        <taxon>Viperidae</taxon>
        <taxon>Crotalinae</taxon>
        <taxon>Crotalus</taxon>
    </lineage>
</organism>
<keyword evidence="4" id="KW-0970">Cilium biogenesis/degradation</keyword>
<dbReference type="GO" id="GO:1904491">
    <property type="term" value="P:protein localization to ciliary transition zone"/>
    <property type="evidence" value="ECO:0007669"/>
    <property type="project" value="TreeGrafter"/>
</dbReference>
<keyword evidence="10" id="KW-1185">Reference proteome</keyword>
<comment type="caution">
    <text evidence="9">The sequence shown here is derived from an EMBL/GenBank/DDBJ whole genome shotgun (WGS) entry which is preliminary data.</text>
</comment>
<evidence type="ECO:0000256" key="7">
    <source>
        <dbReference type="SAM" id="MobiDB-lite"/>
    </source>
</evidence>
<proteinExistence type="predicted"/>
<keyword evidence="5 8" id="KW-1133">Transmembrane helix</keyword>
<protein>
    <recommendedName>
        <fullName evidence="2">Transmembrane protein 107</fullName>
    </recommendedName>
</protein>
<dbReference type="InterPro" id="IPR029248">
    <property type="entry name" value="TMEM107"/>
</dbReference>
<accession>A0AAW1B7X9</accession>
<feature type="compositionally biased region" description="Basic and acidic residues" evidence="7">
    <location>
        <begin position="227"/>
        <end position="236"/>
    </location>
</feature>
<dbReference type="GO" id="GO:1905515">
    <property type="term" value="P:non-motile cilium assembly"/>
    <property type="evidence" value="ECO:0007669"/>
    <property type="project" value="TreeGrafter"/>
</dbReference>
<dbReference type="GO" id="GO:0016020">
    <property type="term" value="C:membrane"/>
    <property type="evidence" value="ECO:0007669"/>
    <property type="project" value="UniProtKB-SubCell"/>
</dbReference>
<feature type="compositionally biased region" description="Basic residues" evidence="7">
    <location>
        <begin position="321"/>
        <end position="339"/>
    </location>
</feature>
<evidence type="ECO:0000256" key="1">
    <source>
        <dbReference type="ARBA" id="ARBA00004141"/>
    </source>
</evidence>
<feature type="compositionally biased region" description="Basic and acidic residues" evidence="7">
    <location>
        <begin position="197"/>
        <end position="208"/>
    </location>
</feature>
<dbReference type="EMBL" id="JAOTOJ010000008">
    <property type="protein sequence ID" value="KAK9398296.1"/>
    <property type="molecule type" value="Genomic_DNA"/>
</dbReference>
<dbReference type="Proteomes" id="UP001474421">
    <property type="component" value="Unassembled WGS sequence"/>
</dbReference>
<feature type="region of interest" description="Disordered" evidence="7">
    <location>
        <begin position="189"/>
        <end position="280"/>
    </location>
</feature>
<dbReference type="PANTHER" id="PTHR34341:SF1">
    <property type="entry name" value="TRANSMEMBRANE PROTEIN 107"/>
    <property type="match status" value="1"/>
</dbReference>
<keyword evidence="3 8" id="KW-0812">Transmembrane</keyword>
<dbReference type="AlphaFoldDB" id="A0AAW1B7X9"/>
<evidence type="ECO:0000256" key="8">
    <source>
        <dbReference type="SAM" id="Phobius"/>
    </source>
</evidence>
<dbReference type="PANTHER" id="PTHR34341">
    <property type="entry name" value="TRANSMEMBRANE PROTEIN 107"/>
    <property type="match status" value="1"/>
</dbReference>
<gene>
    <name evidence="9" type="ORF">NXF25_021657</name>
</gene>
<evidence type="ECO:0000256" key="2">
    <source>
        <dbReference type="ARBA" id="ARBA00015652"/>
    </source>
</evidence>
<reference evidence="9 10" key="1">
    <citation type="journal article" date="2024" name="Proc. Natl. Acad. Sci. U.S.A.">
        <title>The genetic regulatory architecture and epigenomic basis for age-related changes in rattlesnake venom.</title>
        <authorList>
            <person name="Hogan M.P."/>
            <person name="Holding M.L."/>
            <person name="Nystrom G.S."/>
            <person name="Colston T.J."/>
            <person name="Bartlett D.A."/>
            <person name="Mason A.J."/>
            <person name="Ellsworth S.A."/>
            <person name="Rautsaw R.M."/>
            <person name="Lawrence K.C."/>
            <person name="Strickland J.L."/>
            <person name="He B."/>
            <person name="Fraser P."/>
            <person name="Margres M.J."/>
            <person name="Gilbert D.M."/>
            <person name="Gibbs H.L."/>
            <person name="Parkinson C.L."/>
            <person name="Rokyta D.R."/>
        </authorList>
    </citation>
    <scope>NUCLEOTIDE SEQUENCE [LARGE SCALE GENOMIC DNA]</scope>
    <source>
        <strain evidence="9">DRR0105</strain>
    </source>
</reference>